<proteinExistence type="predicted"/>
<name>A0A6I3SJK9_HELMO</name>
<dbReference type="AlphaFoldDB" id="A0A6I3SJK9"/>
<comment type="caution">
    <text evidence="2">The sequence shown here is derived from an EMBL/GenBank/DDBJ whole genome shotgun (WGS) entry which is preliminary data.</text>
</comment>
<sequence length="58" mass="6839">MSDEQIKEYLLELIAGEESAYGYRKLGICLQRQHQLIINDKKTYRLCKELDILIPQRG</sequence>
<feature type="domain" description="HTH-like" evidence="1">
    <location>
        <begin position="3"/>
        <end position="57"/>
    </location>
</feature>
<organism evidence="2 3">
    <name type="scientific">Heliobacterium mobile</name>
    <name type="common">Heliobacillus mobilis</name>
    <dbReference type="NCBI Taxonomy" id="28064"/>
    <lineage>
        <taxon>Bacteria</taxon>
        <taxon>Bacillati</taxon>
        <taxon>Bacillota</taxon>
        <taxon>Clostridia</taxon>
        <taxon>Eubacteriales</taxon>
        <taxon>Heliobacteriaceae</taxon>
        <taxon>Heliobacterium</taxon>
    </lineage>
</organism>
<protein>
    <submittedName>
        <fullName evidence="2">IS3 family transposase</fullName>
    </submittedName>
</protein>
<gene>
    <name evidence="2" type="ORF">GJ688_08815</name>
</gene>
<dbReference type="EMBL" id="WNKU01000008">
    <property type="protein sequence ID" value="MTV49079.1"/>
    <property type="molecule type" value="Genomic_DNA"/>
</dbReference>
<evidence type="ECO:0000313" key="3">
    <source>
        <dbReference type="Proteomes" id="UP000430670"/>
    </source>
</evidence>
<dbReference type="RefSeq" id="WP_328597344.1">
    <property type="nucleotide sequence ID" value="NZ_WNKU01000008.1"/>
</dbReference>
<evidence type="ECO:0000313" key="2">
    <source>
        <dbReference type="EMBL" id="MTV49079.1"/>
    </source>
</evidence>
<keyword evidence="3" id="KW-1185">Reference proteome</keyword>
<dbReference type="InterPro" id="IPR025948">
    <property type="entry name" value="HTH-like_dom"/>
</dbReference>
<evidence type="ECO:0000259" key="1">
    <source>
        <dbReference type="Pfam" id="PF13276"/>
    </source>
</evidence>
<reference evidence="2 3" key="1">
    <citation type="submission" date="2019-11" db="EMBL/GenBank/DDBJ databases">
        <title>Whole-genome sequence of a the green, strictly anaerobic photosynthetic bacterium Heliobacillus mobilis DSM 6151.</title>
        <authorList>
            <person name="Kyndt J.A."/>
            <person name="Meyer T.E."/>
        </authorList>
    </citation>
    <scope>NUCLEOTIDE SEQUENCE [LARGE SCALE GENOMIC DNA]</scope>
    <source>
        <strain evidence="2 3">DSM 6151</strain>
    </source>
</reference>
<dbReference type="Proteomes" id="UP000430670">
    <property type="component" value="Unassembled WGS sequence"/>
</dbReference>
<accession>A0A6I3SJK9</accession>
<dbReference type="Pfam" id="PF13276">
    <property type="entry name" value="HTH_21"/>
    <property type="match status" value="1"/>
</dbReference>